<dbReference type="InterPro" id="IPR011021">
    <property type="entry name" value="Arrestin-like_N"/>
</dbReference>
<keyword evidence="2" id="KW-0716">Sensory transduction</keyword>
<dbReference type="Pfam" id="PF00339">
    <property type="entry name" value="Arrestin_N"/>
    <property type="match status" value="2"/>
</dbReference>
<proteinExistence type="inferred from homology"/>
<dbReference type="GO" id="GO:0015031">
    <property type="term" value="P:protein transport"/>
    <property type="evidence" value="ECO:0007669"/>
    <property type="project" value="TreeGrafter"/>
</dbReference>
<feature type="domain" description="Arrestin C-terminal-like" evidence="3">
    <location>
        <begin position="223"/>
        <end position="355"/>
    </location>
</feature>
<accession>A0A336LWW0</accession>
<dbReference type="GO" id="GO:0005737">
    <property type="term" value="C:cytoplasm"/>
    <property type="evidence" value="ECO:0007669"/>
    <property type="project" value="TreeGrafter"/>
</dbReference>
<gene>
    <name evidence="4" type="primary">CSON004665</name>
</gene>
<evidence type="ECO:0000256" key="2">
    <source>
        <dbReference type="ARBA" id="ARBA00022606"/>
    </source>
</evidence>
<evidence type="ECO:0000259" key="3">
    <source>
        <dbReference type="SMART" id="SM01017"/>
    </source>
</evidence>
<protein>
    <submittedName>
        <fullName evidence="4">CSON004665 protein</fullName>
    </submittedName>
</protein>
<dbReference type="PANTHER" id="PTHR11188">
    <property type="entry name" value="ARRESTIN DOMAIN CONTAINING PROTEIN"/>
    <property type="match status" value="1"/>
</dbReference>
<dbReference type="SMART" id="SM01017">
    <property type="entry name" value="Arrestin_C"/>
    <property type="match status" value="2"/>
</dbReference>
<comment type="similarity">
    <text evidence="1">Belongs to the arrestin family.</text>
</comment>
<dbReference type="InterPro" id="IPR014752">
    <property type="entry name" value="Arrestin-like_C"/>
</dbReference>
<dbReference type="VEuPathDB" id="VectorBase:CSON004665"/>
<feature type="domain" description="Arrestin C-terminal-like" evidence="3">
    <location>
        <begin position="536"/>
        <end position="668"/>
    </location>
</feature>
<dbReference type="InterPro" id="IPR011022">
    <property type="entry name" value="Arrestin_C-like"/>
</dbReference>
<dbReference type="EMBL" id="UFQT01000194">
    <property type="protein sequence ID" value="SSX21461.1"/>
    <property type="molecule type" value="Genomic_DNA"/>
</dbReference>
<dbReference type="PANTHER" id="PTHR11188:SF176">
    <property type="entry name" value="ARRESTIN DOMAIN-CONTAINING PROTEIN 1"/>
    <property type="match status" value="1"/>
</dbReference>
<evidence type="ECO:0000256" key="1">
    <source>
        <dbReference type="ARBA" id="ARBA00005298"/>
    </source>
</evidence>
<dbReference type="AlphaFoldDB" id="A0A336LWW0"/>
<organism evidence="4">
    <name type="scientific">Culicoides sonorensis</name>
    <name type="common">Biting midge</name>
    <dbReference type="NCBI Taxonomy" id="179676"/>
    <lineage>
        <taxon>Eukaryota</taxon>
        <taxon>Metazoa</taxon>
        <taxon>Ecdysozoa</taxon>
        <taxon>Arthropoda</taxon>
        <taxon>Hexapoda</taxon>
        <taxon>Insecta</taxon>
        <taxon>Pterygota</taxon>
        <taxon>Neoptera</taxon>
        <taxon>Endopterygota</taxon>
        <taxon>Diptera</taxon>
        <taxon>Nematocera</taxon>
        <taxon>Chironomoidea</taxon>
        <taxon>Ceratopogonidae</taxon>
        <taxon>Ceratopogoninae</taxon>
        <taxon>Culicoides</taxon>
        <taxon>Monoculicoides</taxon>
    </lineage>
</organism>
<sequence>MCSLKRRDGEIFITPVNEKGNSMNIKLSVSQSLEESSLDMISSEQSSAEVNIQLDKLPHEYYLPGQQIKCKIMLKVVSTIKIQSISIQYKGRGKSFWTEQNPETLEIREFSGHEQYFSSYQYVFGVQNGREQLIKPGYYVFDSLYRLPSLLPSTITNVFGRIIYSVSVQIQSSSHDIQNKEISRDFKVFSQLDLNDYPDLRFKVENLTSNVYGCQCCCLICCKSRVIDMVTVIPCGAYIPDENIPIFIEIDNRSRLNIETVICEFYELLTFTAMTPSLDSRRETRLLWEHKFNGVSSKENRFFQTILHLDPNYKFNILNGSGIVDGKYFLKTTAIIPSHKPQTSEIEIMIGTKAFNDMENIFPKKTKNGVKSPLNRMIPGSFLIAEPENLKKMTEKDPLLPKNRHQLSLNSMTIIYQGLGKTSWTGNSTTVGDEELHECCGSVEQYFSESFICFQSFNQKTFYADKYEYNTEFKLPNVLPTSFCGKNGQVIYKIRMVITSHLVNTILKEDEEEFFVKSVTPIVKCKSKKIGILWFKSEYITLTTSISKKGFAIGEIIPLLIHVTNQSSVDIIFIEINLMEQIISKEKRRAIKKIEENIIWKKCIGGVLKCQNRLYDVRIPVDQDLMILLLDGADIITAKYSVVVKAVTKQLQTCIQTKIDLIFGTVSIQ</sequence>
<dbReference type="Pfam" id="PF02752">
    <property type="entry name" value="Arrestin_C"/>
    <property type="match status" value="2"/>
</dbReference>
<name>A0A336LWW0_CULSO</name>
<evidence type="ECO:0000313" key="4">
    <source>
        <dbReference type="EMBL" id="SSX21461.1"/>
    </source>
</evidence>
<dbReference type="SUPFAM" id="SSF81296">
    <property type="entry name" value="E set domains"/>
    <property type="match status" value="3"/>
</dbReference>
<reference evidence="4" key="1">
    <citation type="submission" date="2018-07" db="EMBL/GenBank/DDBJ databases">
        <authorList>
            <person name="Quirk P.G."/>
            <person name="Krulwich T.A."/>
        </authorList>
    </citation>
    <scope>NUCLEOTIDE SEQUENCE</scope>
</reference>
<dbReference type="Gene3D" id="2.60.40.640">
    <property type="match status" value="4"/>
</dbReference>
<dbReference type="InterPro" id="IPR014756">
    <property type="entry name" value="Ig_E-set"/>
</dbReference>
<dbReference type="InterPro" id="IPR050357">
    <property type="entry name" value="Arrestin_domain-protein"/>
</dbReference>